<dbReference type="eggNOG" id="KOG4475">
    <property type="taxonomic scope" value="Eukaryota"/>
</dbReference>
<feature type="domain" description="Ig-like" evidence="5">
    <location>
        <begin position="815"/>
        <end position="909"/>
    </location>
</feature>
<evidence type="ECO:0000256" key="4">
    <source>
        <dbReference type="SAM" id="MobiDB-lite"/>
    </source>
</evidence>
<evidence type="ECO:0000313" key="6">
    <source>
        <dbReference type="EMBL" id="EFO97259.1"/>
    </source>
</evidence>
<dbReference type="InParanoid" id="E3MB16"/>
<dbReference type="InterPro" id="IPR003599">
    <property type="entry name" value="Ig_sub"/>
</dbReference>
<keyword evidence="1" id="KW-0677">Repeat</keyword>
<feature type="domain" description="Ig-like" evidence="5">
    <location>
        <begin position="721"/>
        <end position="810"/>
    </location>
</feature>
<feature type="domain" description="Ig-like" evidence="5">
    <location>
        <begin position="628"/>
        <end position="716"/>
    </location>
</feature>
<dbReference type="STRING" id="31234.E3MB16"/>
<dbReference type="Gene3D" id="2.60.40.10">
    <property type="entry name" value="Immunoglobulins"/>
    <property type="match status" value="10"/>
</dbReference>
<proteinExistence type="predicted"/>
<dbReference type="PROSITE" id="PS50835">
    <property type="entry name" value="IG_LIKE"/>
    <property type="match status" value="10"/>
</dbReference>
<feature type="region of interest" description="Disordered" evidence="4">
    <location>
        <begin position="996"/>
        <end position="1028"/>
    </location>
</feature>
<dbReference type="PANTHER" id="PTHR10075:SF100">
    <property type="entry name" value="FASCICLIN-2"/>
    <property type="match status" value="1"/>
</dbReference>
<dbReference type="InterPro" id="IPR013783">
    <property type="entry name" value="Ig-like_fold"/>
</dbReference>
<feature type="compositionally biased region" description="Low complexity" evidence="4">
    <location>
        <begin position="996"/>
        <end position="1025"/>
    </location>
</feature>
<evidence type="ECO:0000256" key="1">
    <source>
        <dbReference type="ARBA" id="ARBA00022737"/>
    </source>
</evidence>
<dbReference type="CDD" id="cd00096">
    <property type="entry name" value="Ig"/>
    <property type="match status" value="2"/>
</dbReference>
<dbReference type="AlphaFoldDB" id="E3MB16"/>
<dbReference type="GO" id="GO:0048468">
    <property type="term" value="P:cell development"/>
    <property type="evidence" value="ECO:0007669"/>
    <property type="project" value="UniProtKB-ARBA"/>
</dbReference>
<dbReference type="InterPro" id="IPR003598">
    <property type="entry name" value="Ig_sub2"/>
</dbReference>
<reference evidence="6" key="1">
    <citation type="submission" date="2007-07" db="EMBL/GenBank/DDBJ databases">
        <title>PCAP assembly of the Caenorhabditis remanei genome.</title>
        <authorList>
            <consortium name="The Caenorhabditis remanei Sequencing Consortium"/>
            <person name="Wilson R.K."/>
        </authorList>
    </citation>
    <scope>NUCLEOTIDE SEQUENCE [LARGE SCALE GENOMIC DNA]</scope>
    <source>
        <strain evidence="6">PB4641</strain>
    </source>
</reference>
<dbReference type="Pfam" id="PF13927">
    <property type="entry name" value="Ig_3"/>
    <property type="match status" value="2"/>
</dbReference>
<keyword evidence="2" id="KW-1015">Disulfide bond</keyword>
<feature type="domain" description="Ig-like" evidence="5">
    <location>
        <begin position="537"/>
        <end position="623"/>
    </location>
</feature>
<feature type="domain" description="Ig-like" evidence="5">
    <location>
        <begin position="161"/>
        <end position="249"/>
    </location>
</feature>
<dbReference type="EMBL" id="DS268432">
    <property type="protein sequence ID" value="EFO97259.1"/>
    <property type="molecule type" value="Genomic_DNA"/>
</dbReference>
<dbReference type="Pfam" id="PF07679">
    <property type="entry name" value="I-set"/>
    <property type="match status" value="8"/>
</dbReference>
<feature type="domain" description="Ig-like" evidence="5">
    <location>
        <begin position="1"/>
        <end position="65"/>
    </location>
</feature>
<dbReference type="Proteomes" id="UP000008281">
    <property type="component" value="Unassembled WGS sequence"/>
</dbReference>
<protein>
    <recommendedName>
        <fullName evidence="5">Ig-like domain-containing protein</fullName>
    </recommendedName>
</protein>
<keyword evidence="7" id="KW-1185">Reference proteome</keyword>
<dbReference type="OrthoDB" id="5985519at2759"/>
<gene>
    <name evidence="6" type="ORF">CRE_16675</name>
</gene>
<dbReference type="SMART" id="SM00409">
    <property type="entry name" value="IG"/>
    <property type="match status" value="10"/>
</dbReference>
<organism evidence="7">
    <name type="scientific">Caenorhabditis remanei</name>
    <name type="common">Caenorhabditis vulgaris</name>
    <dbReference type="NCBI Taxonomy" id="31234"/>
    <lineage>
        <taxon>Eukaryota</taxon>
        <taxon>Metazoa</taxon>
        <taxon>Ecdysozoa</taxon>
        <taxon>Nematoda</taxon>
        <taxon>Chromadorea</taxon>
        <taxon>Rhabditida</taxon>
        <taxon>Rhabditina</taxon>
        <taxon>Rhabditomorpha</taxon>
        <taxon>Rhabditoidea</taxon>
        <taxon>Rhabditidae</taxon>
        <taxon>Peloderinae</taxon>
        <taxon>Caenorhabditis</taxon>
    </lineage>
</organism>
<dbReference type="FunFam" id="2.60.40.10:FF:002181">
    <property type="entry name" value="High Incidence of Males (Increased X chromosome loss)"/>
    <property type="match status" value="1"/>
</dbReference>
<feature type="domain" description="Ig-like" evidence="5">
    <location>
        <begin position="358"/>
        <end position="442"/>
    </location>
</feature>
<dbReference type="PANTHER" id="PTHR10075">
    <property type="entry name" value="BASIGIN RELATED"/>
    <property type="match status" value="1"/>
</dbReference>
<dbReference type="FunFam" id="2.60.40.10:FF:000503">
    <property type="entry name" value="Hemicentin 1"/>
    <property type="match status" value="4"/>
</dbReference>
<feature type="domain" description="Ig-like" evidence="5">
    <location>
        <begin position="252"/>
        <end position="337"/>
    </location>
</feature>
<dbReference type="OMA" id="NRMTRIF"/>
<dbReference type="InterPro" id="IPR007110">
    <property type="entry name" value="Ig-like_dom"/>
</dbReference>
<evidence type="ECO:0000256" key="3">
    <source>
        <dbReference type="ARBA" id="ARBA00023319"/>
    </source>
</evidence>
<dbReference type="InterPro" id="IPR013098">
    <property type="entry name" value="Ig_I-set"/>
</dbReference>
<sequence length="1105" mass="124098">MQCFNRWSHPLILFFQDGKRLNDSEEVEISENKLIIDSPTADAAGRYTCIAENKAGRSEKDIVVEVQVPPKMTKTHQVVEVVEGEPLALECPVEDTKGVVVEWHKHSRGPIPQNSRQLSGDKLKMFQAQAQLSDQDTYSCIARNEAGYDEAEFEVIVTYPPSISGEAFSTTEVVANTTLALKCQAQGSPHPGISWLLDGLPIDGMPGVRIVNSSNLYIDNIKPSQEGRYTCRAENKLGRAEQDTYVEISEPPKAVMASERMKVVYGRQATIRCEVFGDPEPKVTWLKNDEPFTSDLLQHSTKLSYLHLREAILQDGGKYTCIATNRAGESRTSTEVEILNDTEYVTHSDSYHMFSVAPRIEDDERIVSGKENNTLSVHCRVSGHPEPTVTWKKNGKDIGNEYETIHNNHILLVENASKNDQGKFTCTATNEAGTTTADFILDVLTKPVIDPSKTEYNVVEGDYGRIECIAEGHPKPTITWLRGGRPINMENIILSPRGDVLMLLDTKRYDGGSYTCVATNTYGKSELDFKVNIHTKPYIDEPIDQTPRYIVGETVELKCPVYAYPKPTVVWKRGDQIITPNVGRYTVEDDLLRIRSATEADGGSYTCYAENEAGNLTTKYSVDIIGKPVFERKKGDNIYHVVEDTEVTIECGVVSRPMPDISWFRGGSPMYIPPHYTISEDGTRVTIHKAQLSDGGKFTCRASNEAGSSDIDMIVRVLVPPRIDKSNIIGNPLAIVARNIYLECPVTGIPQPDVIWTKDGKDINTTDSRIILAQNNETFGIEKVKVSDQGRYTCTAINRGGQMSHDFNLDVLSPPAFDITGTTPTIKREGDTITLTCPIRVADDVADQVMDVSWTKDSVALDGIDTDNVHIADDGRKLTINKATLDNAGMYTCIALNRAGEATLEFKVEILCTNLATLKCRELENNYIARHMPHDVTKTRESQADATYREHMRKYEEYLKEYEEGLQRQRDESIRRQKEYWERRQRKQTVRAVITRPSTTTTTTPRPTTTTSVTTTTTTPRLPLPWVYNPQVGHPPGASGTMNVKATVQHPTRNFRLKRIRPVLRCFLYDPFRHVFLREKSAESLPPNRKGFLKYPLNNRRLKRL</sequence>
<dbReference type="FunFam" id="2.60.40.10:FF:000032">
    <property type="entry name" value="palladin isoform X1"/>
    <property type="match status" value="3"/>
</dbReference>
<feature type="domain" description="Ig-like" evidence="5">
    <location>
        <begin position="70"/>
        <end position="158"/>
    </location>
</feature>
<dbReference type="InterPro" id="IPR036179">
    <property type="entry name" value="Ig-like_dom_sf"/>
</dbReference>
<dbReference type="SMART" id="SM00408">
    <property type="entry name" value="IGc2"/>
    <property type="match status" value="10"/>
</dbReference>
<keyword evidence="3" id="KW-0393">Immunoglobulin domain</keyword>
<name>E3MB16_CAERE</name>
<evidence type="ECO:0000313" key="7">
    <source>
        <dbReference type="Proteomes" id="UP000008281"/>
    </source>
</evidence>
<evidence type="ECO:0000256" key="2">
    <source>
        <dbReference type="ARBA" id="ARBA00023157"/>
    </source>
</evidence>
<dbReference type="SUPFAM" id="SSF48726">
    <property type="entry name" value="Immunoglobulin"/>
    <property type="match status" value="10"/>
</dbReference>
<evidence type="ECO:0000259" key="5">
    <source>
        <dbReference type="PROSITE" id="PS50835"/>
    </source>
</evidence>
<accession>E3MB16</accession>
<dbReference type="HOGENOM" id="CLU_006831_0_0_1"/>
<feature type="domain" description="Ig-like" evidence="5">
    <location>
        <begin position="447"/>
        <end position="532"/>
    </location>
</feature>